<comment type="caution">
    <text evidence="2">The sequence shown here is derived from an EMBL/GenBank/DDBJ whole genome shotgun (WGS) entry which is preliminary data.</text>
</comment>
<dbReference type="OrthoDB" id="423533at2759"/>
<dbReference type="PROSITE" id="PS51996">
    <property type="entry name" value="TR_MART"/>
    <property type="match status" value="1"/>
</dbReference>
<evidence type="ECO:0000259" key="1">
    <source>
        <dbReference type="PROSITE" id="PS50918"/>
    </source>
</evidence>
<dbReference type="Gene3D" id="3.90.176.10">
    <property type="entry name" value="Toxin ADP-ribosyltransferase, Chain A, domain 1"/>
    <property type="match status" value="1"/>
</dbReference>
<evidence type="ECO:0000313" key="2">
    <source>
        <dbReference type="EMBL" id="CAF3327026.1"/>
    </source>
</evidence>
<dbReference type="PROSITE" id="PS50918">
    <property type="entry name" value="WWE"/>
    <property type="match status" value="1"/>
</dbReference>
<feature type="domain" description="WWE" evidence="1">
    <location>
        <begin position="1"/>
        <end position="81"/>
    </location>
</feature>
<dbReference type="GO" id="GO:0005576">
    <property type="term" value="C:extracellular region"/>
    <property type="evidence" value="ECO:0007669"/>
    <property type="project" value="InterPro"/>
</dbReference>
<dbReference type="Pfam" id="PF03496">
    <property type="entry name" value="ADPrib_exo_Tox"/>
    <property type="match status" value="1"/>
</dbReference>
<dbReference type="InterPro" id="IPR003540">
    <property type="entry name" value="ADP-ribosyltransferase"/>
</dbReference>
<dbReference type="EMBL" id="CAJNXB010003609">
    <property type="protein sequence ID" value="CAF3327026.1"/>
    <property type="molecule type" value="Genomic_DNA"/>
</dbReference>
<dbReference type="Proteomes" id="UP000663873">
    <property type="component" value="Unassembled WGS sequence"/>
</dbReference>
<keyword evidence="5" id="KW-1185">Reference proteome</keyword>
<dbReference type="SUPFAM" id="SSF56399">
    <property type="entry name" value="ADP-ribosylation"/>
    <property type="match status" value="1"/>
</dbReference>
<evidence type="ECO:0000313" key="5">
    <source>
        <dbReference type="Proteomes" id="UP000663873"/>
    </source>
</evidence>
<dbReference type="AlphaFoldDB" id="A0A817U0U3"/>
<dbReference type="EMBL" id="CAJOBP010000517">
    <property type="protein sequence ID" value="CAF4188722.1"/>
    <property type="molecule type" value="Genomic_DNA"/>
</dbReference>
<dbReference type="Pfam" id="PF02825">
    <property type="entry name" value="WWE"/>
    <property type="match status" value="1"/>
</dbReference>
<dbReference type="InterPro" id="IPR037197">
    <property type="entry name" value="WWE_dom_sf"/>
</dbReference>
<name>A0A817U0U3_9BILA</name>
<dbReference type="Gene3D" id="3.30.720.50">
    <property type="match status" value="1"/>
</dbReference>
<dbReference type="SUPFAM" id="SSF117839">
    <property type="entry name" value="WWE domain"/>
    <property type="match status" value="1"/>
</dbReference>
<evidence type="ECO:0000313" key="3">
    <source>
        <dbReference type="EMBL" id="CAF4188722.1"/>
    </source>
</evidence>
<evidence type="ECO:0000313" key="4">
    <source>
        <dbReference type="Proteomes" id="UP000663825"/>
    </source>
</evidence>
<dbReference type="Proteomes" id="UP000663825">
    <property type="component" value="Unassembled WGS sequence"/>
</dbReference>
<accession>A0A817U0U3</accession>
<protein>
    <recommendedName>
        <fullName evidence="1">WWE domain-containing protein</fullName>
    </recommendedName>
</protein>
<organism evidence="2 4">
    <name type="scientific">Rotaria socialis</name>
    <dbReference type="NCBI Taxonomy" id="392032"/>
    <lineage>
        <taxon>Eukaryota</taxon>
        <taxon>Metazoa</taxon>
        <taxon>Spiralia</taxon>
        <taxon>Gnathifera</taxon>
        <taxon>Rotifera</taxon>
        <taxon>Eurotatoria</taxon>
        <taxon>Bdelloidea</taxon>
        <taxon>Philodinida</taxon>
        <taxon>Philodinidae</taxon>
        <taxon>Rotaria</taxon>
    </lineage>
</organism>
<dbReference type="InterPro" id="IPR004170">
    <property type="entry name" value="WWE_dom"/>
</dbReference>
<reference evidence="2" key="1">
    <citation type="submission" date="2021-02" db="EMBL/GenBank/DDBJ databases">
        <authorList>
            <person name="Nowell W R."/>
        </authorList>
    </citation>
    <scope>NUCLEOTIDE SEQUENCE</scope>
</reference>
<sequence>MASLHSSSTSRIVWKWKSNTQPWSNVEPDTWEQYSDIENYMIENAYKKNESQVQLDHFWIDFNNQIQIKIDNPNKKRPIKREIMHRSNNDIREQRFTMEQPKLDYKSLNMTDPFRSFVQNSGCRLLSDDKINDEWIEKAAHGIETEGTKLGKMLEAQCIANELRNMKHKSKNEILECCVGLYTAESFLYKLINKVMREADMCKGMLLRVEDREYGKTLGPYCGLLEKYIHDSPKQQDITVYRCATLTNEMIHDYKENIGRLAWWDSFSSTTKNKNKAFEFGGNCLFVIYIPRGSNFSGVDISSLSEYPGEEEILLQPAIRMSIKKVEYDLNINKHIINLELSSC</sequence>
<gene>
    <name evidence="2" type="ORF">TIS948_LOCUS20823</name>
    <name evidence="3" type="ORF">UJA718_LOCUS5787</name>
</gene>
<proteinExistence type="predicted"/>